<name>A0AAU9NUQ8_9ASTR</name>
<comment type="caution">
    <text evidence="1">The sequence shown here is derived from an EMBL/GenBank/DDBJ whole genome shotgun (WGS) entry which is preliminary data.</text>
</comment>
<organism evidence="1 2">
    <name type="scientific">Lactuca virosa</name>
    <dbReference type="NCBI Taxonomy" id="75947"/>
    <lineage>
        <taxon>Eukaryota</taxon>
        <taxon>Viridiplantae</taxon>
        <taxon>Streptophyta</taxon>
        <taxon>Embryophyta</taxon>
        <taxon>Tracheophyta</taxon>
        <taxon>Spermatophyta</taxon>
        <taxon>Magnoliopsida</taxon>
        <taxon>eudicotyledons</taxon>
        <taxon>Gunneridae</taxon>
        <taxon>Pentapetalae</taxon>
        <taxon>asterids</taxon>
        <taxon>campanulids</taxon>
        <taxon>Asterales</taxon>
        <taxon>Asteraceae</taxon>
        <taxon>Cichorioideae</taxon>
        <taxon>Cichorieae</taxon>
        <taxon>Lactucinae</taxon>
        <taxon>Lactuca</taxon>
    </lineage>
</organism>
<evidence type="ECO:0000313" key="2">
    <source>
        <dbReference type="Proteomes" id="UP001157418"/>
    </source>
</evidence>
<dbReference type="AlphaFoldDB" id="A0AAU9NUQ8"/>
<protein>
    <submittedName>
        <fullName evidence="1">Uncharacterized protein</fullName>
    </submittedName>
</protein>
<sequence length="82" mass="8546">MKSKERTSGVFHSIVTMIKSRVGGGRSWSGCHWAKWQGSARVGDVDLVTTMLSGCGSGGGGALSVLLEAKTGSNLPPYVVIH</sequence>
<keyword evidence="2" id="KW-1185">Reference proteome</keyword>
<accession>A0AAU9NUQ8</accession>
<proteinExistence type="predicted"/>
<dbReference type="EMBL" id="CAKMRJ010005412">
    <property type="protein sequence ID" value="CAH1441682.1"/>
    <property type="molecule type" value="Genomic_DNA"/>
</dbReference>
<dbReference type="Proteomes" id="UP001157418">
    <property type="component" value="Unassembled WGS sequence"/>
</dbReference>
<reference evidence="1 2" key="1">
    <citation type="submission" date="2022-01" db="EMBL/GenBank/DDBJ databases">
        <authorList>
            <person name="Xiong W."/>
            <person name="Schranz E."/>
        </authorList>
    </citation>
    <scope>NUCLEOTIDE SEQUENCE [LARGE SCALE GENOMIC DNA]</scope>
</reference>
<evidence type="ECO:0000313" key="1">
    <source>
        <dbReference type="EMBL" id="CAH1441682.1"/>
    </source>
</evidence>
<gene>
    <name evidence="1" type="ORF">LVIROSA_LOCUS27723</name>
</gene>